<evidence type="ECO:0000313" key="2">
    <source>
        <dbReference type="EMBL" id="CPV67060.1"/>
    </source>
</evidence>
<feature type="transmembrane region" description="Helical" evidence="1">
    <location>
        <begin position="12"/>
        <end position="33"/>
    </location>
</feature>
<protein>
    <submittedName>
        <fullName evidence="2">Uncharacterized protein</fullName>
    </submittedName>
</protein>
<sequence length="151" mass="15486">MSGSGRSPHGVGRITLLAAAMAVVWALIAAALLNSGAKAVSERWSPAPPINGQYVPGHVQMLSVAPATASVCEPSGDVIETPLYLCALVVGAPPDRRASGTVGEWTHSSPYWATLVATSPSTQAGHSSTVPLFSGGLEGSLSWIGFVVERH</sequence>
<keyword evidence="1" id="KW-0472">Membrane</keyword>
<dbReference type="AlphaFoldDB" id="A0A0U0ZUD0"/>
<keyword evidence="1" id="KW-1133">Transmembrane helix</keyword>
<gene>
    <name evidence="2" type="ORF">ERS075579_04142</name>
</gene>
<evidence type="ECO:0000313" key="3">
    <source>
        <dbReference type="Proteomes" id="UP000045782"/>
    </source>
</evidence>
<reference evidence="2 3" key="1">
    <citation type="submission" date="2015-03" db="EMBL/GenBank/DDBJ databases">
        <authorList>
            <person name="Murphy D."/>
        </authorList>
    </citation>
    <scope>NUCLEOTIDE SEQUENCE [LARGE SCALE GENOMIC DNA]</scope>
    <source>
        <strain evidence="2 3">PAP088</strain>
    </source>
</reference>
<dbReference type="Proteomes" id="UP000045782">
    <property type="component" value="Unassembled WGS sequence"/>
</dbReference>
<keyword evidence="1" id="KW-0812">Transmembrane</keyword>
<name>A0A0U0ZUD0_9MYCO</name>
<evidence type="ECO:0000256" key="1">
    <source>
        <dbReference type="SAM" id="Phobius"/>
    </source>
</evidence>
<proteinExistence type="predicted"/>
<dbReference type="EMBL" id="CSWP01000009">
    <property type="protein sequence ID" value="CPV67060.1"/>
    <property type="molecule type" value="Genomic_DNA"/>
</dbReference>
<organism evidence="2 3">
    <name type="scientific">Mycobacteroides abscessus</name>
    <dbReference type="NCBI Taxonomy" id="36809"/>
    <lineage>
        <taxon>Bacteria</taxon>
        <taxon>Bacillati</taxon>
        <taxon>Actinomycetota</taxon>
        <taxon>Actinomycetes</taxon>
        <taxon>Mycobacteriales</taxon>
        <taxon>Mycobacteriaceae</taxon>
        <taxon>Mycobacteroides</taxon>
    </lineage>
</organism>
<accession>A0A0U0ZUD0</accession>